<dbReference type="Gene3D" id="1.10.10.10">
    <property type="entry name" value="Winged helix-like DNA-binding domain superfamily/Winged helix DNA-binding domain"/>
    <property type="match status" value="1"/>
</dbReference>
<dbReference type="GO" id="GO:0003700">
    <property type="term" value="F:DNA-binding transcription factor activity"/>
    <property type="evidence" value="ECO:0007669"/>
    <property type="project" value="InterPro"/>
</dbReference>
<evidence type="ECO:0000313" key="3">
    <source>
        <dbReference type="Proteomes" id="UP000564496"/>
    </source>
</evidence>
<dbReference type="SMART" id="SM00347">
    <property type="entry name" value="HTH_MARR"/>
    <property type="match status" value="1"/>
</dbReference>
<keyword evidence="2" id="KW-0238">DNA-binding</keyword>
<dbReference type="Proteomes" id="UP000564496">
    <property type="component" value="Unassembled WGS sequence"/>
</dbReference>
<proteinExistence type="predicted"/>
<dbReference type="Pfam" id="PF01047">
    <property type="entry name" value="MarR"/>
    <property type="match status" value="1"/>
</dbReference>
<organism evidence="2 3">
    <name type="scientific">Nocardioides panzhihuensis</name>
    <dbReference type="NCBI Taxonomy" id="860243"/>
    <lineage>
        <taxon>Bacteria</taxon>
        <taxon>Bacillati</taxon>
        <taxon>Actinomycetota</taxon>
        <taxon>Actinomycetes</taxon>
        <taxon>Propionibacteriales</taxon>
        <taxon>Nocardioidaceae</taxon>
        <taxon>Nocardioides</taxon>
    </lineage>
</organism>
<dbReference type="SUPFAM" id="SSF46785">
    <property type="entry name" value="Winged helix' DNA-binding domain"/>
    <property type="match status" value="1"/>
</dbReference>
<keyword evidence="3" id="KW-1185">Reference proteome</keyword>
<accession>A0A7Z0DHV9</accession>
<dbReference type="PANTHER" id="PTHR33164:SF99">
    <property type="entry name" value="MARR FAMILY REGULATORY PROTEIN"/>
    <property type="match status" value="1"/>
</dbReference>
<dbReference type="PROSITE" id="PS50995">
    <property type="entry name" value="HTH_MARR_2"/>
    <property type="match status" value="1"/>
</dbReference>
<feature type="domain" description="HTH marR-type" evidence="1">
    <location>
        <begin position="1"/>
        <end position="140"/>
    </location>
</feature>
<evidence type="ECO:0000259" key="1">
    <source>
        <dbReference type="PROSITE" id="PS50995"/>
    </source>
</evidence>
<dbReference type="RefSeq" id="WP_425490780.1">
    <property type="nucleotide sequence ID" value="NZ_JACBZR010000001.1"/>
</dbReference>
<dbReference type="GO" id="GO:0006950">
    <property type="term" value="P:response to stress"/>
    <property type="evidence" value="ECO:0007669"/>
    <property type="project" value="TreeGrafter"/>
</dbReference>
<dbReference type="GO" id="GO:0003677">
    <property type="term" value="F:DNA binding"/>
    <property type="evidence" value="ECO:0007669"/>
    <property type="project" value="UniProtKB-KW"/>
</dbReference>
<dbReference type="AlphaFoldDB" id="A0A7Z0DHV9"/>
<protein>
    <submittedName>
        <fullName evidence="2">DNA-binding MarR family transcriptional regulator</fullName>
    </submittedName>
</protein>
<dbReference type="InterPro" id="IPR036390">
    <property type="entry name" value="WH_DNA-bd_sf"/>
</dbReference>
<dbReference type="InterPro" id="IPR039422">
    <property type="entry name" value="MarR/SlyA-like"/>
</dbReference>
<comment type="caution">
    <text evidence="2">The sequence shown here is derived from an EMBL/GenBank/DDBJ whole genome shotgun (WGS) entry which is preliminary data.</text>
</comment>
<dbReference type="PANTHER" id="PTHR33164">
    <property type="entry name" value="TRANSCRIPTIONAL REGULATOR, MARR FAMILY"/>
    <property type="match status" value="1"/>
</dbReference>
<dbReference type="EMBL" id="JACBZR010000001">
    <property type="protein sequence ID" value="NYI75598.1"/>
    <property type="molecule type" value="Genomic_DNA"/>
</dbReference>
<evidence type="ECO:0000313" key="2">
    <source>
        <dbReference type="EMBL" id="NYI75598.1"/>
    </source>
</evidence>
<dbReference type="InterPro" id="IPR036388">
    <property type="entry name" value="WH-like_DNA-bd_sf"/>
</dbReference>
<reference evidence="2 3" key="1">
    <citation type="submission" date="2020-07" db="EMBL/GenBank/DDBJ databases">
        <title>Sequencing the genomes of 1000 actinobacteria strains.</title>
        <authorList>
            <person name="Klenk H.-P."/>
        </authorList>
    </citation>
    <scope>NUCLEOTIDE SEQUENCE [LARGE SCALE GENOMIC DNA]</scope>
    <source>
        <strain evidence="2 3">DSM 26487</strain>
    </source>
</reference>
<gene>
    <name evidence="2" type="ORF">BJ988_000246</name>
</gene>
<dbReference type="InterPro" id="IPR000835">
    <property type="entry name" value="HTH_MarR-typ"/>
</dbReference>
<sequence length="152" mass="17105">MDEEQQRSWRALMMGMTLLDDRLDADLRAGFDISLSEYEILVRLSENDGAMRMAQLADSLAHSRSRITHTITRMERSGLVERRNSTDDGRGVVAALSDRGFEVLREAAPVHVSGVREYLVDLVSDEDFAALGRVMNAVSDYLICDRPGIEMR</sequence>
<name>A0A7Z0DHV9_9ACTN</name>